<proteinExistence type="predicted"/>
<organism evidence="1 2">
    <name type="scientific">Bionectria ochroleuca</name>
    <name type="common">Gliocladium roseum</name>
    <dbReference type="NCBI Taxonomy" id="29856"/>
    <lineage>
        <taxon>Eukaryota</taxon>
        <taxon>Fungi</taxon>
        <taxon>Dikarya</taxon>
        <taxon>Ascomycota</taxon>
        <taxon>Pezizomycotina</taxon>
        <taxon>Sordariomycetes</taxon>
        <taxon>Hypocreomycetidae</taxon>
        <taxon>Hypocreales</taxon>
        <taxon>Bionectriaceae</taxon>
        <taxon>Clonostachys</taxon>
    </lineage>
</organism>
<dbReference type="EMBL" id="CABFNS010001038">
    <property type="protein sequence ID" value="VUC37747.1"/>
    <property type="molecule type" value="Genomic_DNA"/>
</dbReference>
<comment type="caution">
    <text evidence="1">The sequence shown here is derived from an EMBL/GenBank/DDBJ whole genome shotgun (WGS) entry which is preliminary data.</text>
</comment>
<accession>A0ABY6V5E8</accession>
<gene>
    <name evidence="1" type="ORF">CLO192961_LOCUS481635</name>
</gene>
<reference evidence="1 2" key="1">
    <citation type="submission" date="2019-06" db="EMBL/GenBank/DDBJ databases">
        <authorList>
            <person name="Broberg M."/>
        </authorList>
    </citation>
    <scope>NUCLEOTIDE SEQUENCE [LARGE SCALE GENOMIC DNA]</scope>
</reference>
<dbReference type="Proteomes" id="UP000766486">
    <property type="component" value="Unassembled WGS sequence"/>
</dbReference>
<evidence type="ECO:0000313" key="1">
    <source>
        <dbReference type="EMBL" id="VUC37747.1"/>
    </source>
</evidence>
<name>A0ABY6V5E8_BIOOC</name>
<keyword evidence="2" id="KW-1185">Reference proteome</keyword>
<sequence>MELGRDRPVGLPLSREGLSWRLSLRDADDAEPKPLWPSVASTNCNSPHAKYFPDLVIELASMSPGVGSASAGSVESFATEQSLYFPTPGAILFRATPSSAPTGVGGQP</sequence>
<evidence type="ECO:0000313" key="2">
    <source>
        <dbReference type="Proteomes" id="UP000766486"/>
    </source>
</evidence>
<protein>
    <submittedName>
        <fullName evidence="1">Uncharacterized protein</fullName>
    </submittedName>
</protein>